<feature type="domain" description="SET" evidence="3">
    <location>
        <begin position="405"/>
        <end position="562"/>
    </location>
</feature>
<sequence>MMEDRSLIRHRNSPTGSQEGFKSLGNGHGSDMHFDRDNGKGRRPSAFLNRRVVITITLRAVLITVTCVACLTFYLLHVCDYLTPTPRSLVRNTNTAVTTMSNNRIQNDPRDNDHGQCGIWMAPSSLLPYPGYGIFATRNIHAKESILHAPDAVSVQIREAHRFKNMPMKKERHLWWDNTFGNYVWHRGVGDHARYDHPYMTSDFQPGFGALPNHHCILSALSFRMAEDTVQDGLVGYDSPGRGAFSYTVGRDFYSTRELSAGEEIFLNYGHCTREQPSAGDDNGDDVEEDENEGNWQSKIYYPVDFKESAKIVSHFEPFGKTPWPIQNVSHAILTMVDAESGANPRFVLEIVSKAFLNREVIFEKLSAYSHNDRQFRKEFLRSLARGVLAPRDTDWIRKNGICLEHLIPKTSTLPNAGLGAFSQYGVRKGEIVVPAPVLQTVHKEILTLYERDVNVAEDPEKYKIGTGLLNNYCFGHSESSMLLCPLTSAMLVNHCSLRSQACGPKGPNAVVRWSSGWDEASHEWRNKSLEEIEEKFGRILSLEVVATRKISPGEEVFIDYGEEWENAWQEHIKKWHPPAKVASFVTVQESNHKKEPIMDSLISGDLRKTVEHPYFFLGCQYNAENGDDYDEIWLQKTNTSWTSLTDEEILGKYADDGEDYGYRDRTGYINHEEYSHWPCSILKVNDNGRYTVRIHQSPLGGTETTVWTENHLPRILTNYRRESIHFFVRPDSQDHMLPGVFRHHVGVPDGIYPEHWKNLKA</sequence>
<keyword evidence="2" id="KW-0472">Membrane</keyword>
<dbReference type="AlphaFoldDB" id="A0A7S4EFQ3"/>
<feature type="region of interest" description="Disordered" evidence="1">
    <location>
        <begin position="1"/>
        <end position="41"/>
    </location>
</feature>
<dbReference type="EMBL" id="HBIX01003244">
    <property type="protein sequence ID" value="CAE0709753.1"/>
    <property type="molecule type" value="Transcribed_RNA"/>
</dbReference>
<reference evidence="4" key="1">
    <citation type="submission" date="2021-01" db="EMBL/GenBank/DDBJ databases">
        <authorList>
            <person name="Corre E."/>
            <person name="Pelletier E."/>
            <person name="Niang G."/>
            <person name="Scheremetjew M."/>
            <person name="Finn R."/>
            <person name="Kale V."/>
            <person name="Holt S."/>
            <person name="Cochrane G."/>
            <person name="Meng A."/>
            <person name="Brown T."/>
            <person name="Cohen L."/>
        </authorList>
    </citation>
    <scope>NUCLEOTIDE SEQUENCE</scope>
    <source>
        <strain evidence="4">10249 10 AB</strain>
    </source>
</reference>
<organism evidence="4">
    <name type="scientific">Pseudo-nitzschia australis</name>
    <dbReference type="NCBI Taxonomy" id="44445"/>
    <lineage>
        <taxon>Eukaryota</taxon>
        <taxon>Sar</taxon>
        <taxon>Stramenopiles</taxon>
        <taxon>Ochrophyta</taxon>
        <taxon>Bacillariophyta</taxon>
        <taxon>Bacillariophyceae</taxon>
        <taxon>Bacillariophycidae</taxon>
        <taxon>Bacillariales</taxon>
        <taxon>Bacillariaceae</taxon>
        <taxon>Pseudo-nitzschia</taxon>
    </lineage>
</organism>
<accession>A0A7S4EFQ3</accession>
<evidence type="ECO:0000256" key="1">
    <source>
        <dbReference type="SAM" id="MobiDB-lite"/>
    </source>
</evidence>
<feature type="compositionally biased region" description="Basic and acidic residues" evidence="1">
    <location>
        <begin position="30"/>
        <end position="40"/>
    </location>
</feature>
<evidence type="ECO:0000259" key="3">
    <source>
        <dbReference type="PROSITE" id="PS50280"/>
    </source>
</evidence>
<keyword evidence="2" id="KW-1133">Transmembrane helix</keyword>
<dbReference type="PROSITE" id="PS50280">
    <property type="entry name" value="SET"/>
    <property type="match status" value="1"/>
</dbReference>
<dbReference type="Gene3D" id="2.170.270.10">
    <property type="entry name" value="SET domain"/>
    <property type="match status" value="2"/>
</dbReference>
<dbReference type="SUPFAM" id="SSF82199">
    <property type="entry name" value="SET domain"/>
    <property type="match status" value="2"/>
</dbReference>
<dbReference type="InterPro" id="IPR046341">
    <property type="entry name" value="SET_dom_sf"/>
</dbReference>
<dbReference type="InterPro" id="IPR001214">
    <property type="entry name" value="SET_dom"/>
</dbReference>
<proteinExistence type="predicted"/>
<evidence type="ECO:0000313" key="4">
    <source>
        <dbReference type="EMBL" id="CAE0709753.1"/>
    </source>
</evidence>
<feature type="transmembrane region" description="Helical" evidence="2">
    <location>
        <begin position="52"/>
        <end position="76"/>
    </location>
</feature>
<keyword evidence="2" id="KW-0812">Transmembrane</keyword>
<gene>
    <name evidence="4" type="ORF">PAUS00366_LOCUS2473</name>
</gene>
<protein>
    <recommendedName>
        <fullName evidence="3">SET domain-containing protein</fullName>
    </recommendedName>
</protein>
<name>A0A7S4EFQ3_9STRA</name>
<evidence type="ECO:0000256" key="2">
    <source>
        <dbReference type="SAM" id="Phobius"/>
    </source>
</evidence>